<dbReference type="AlphaFoldDB" id="A0A4P7BA81"/>
<reference evidence="2 3" key="2">
    <citation type="submission" date="2019-03" db="EMBL/GenBank/DDBJ databases">
        <title>Draft Genome Sequences of Six Type Strains of the Genus Massilia.</title>
        <authorList>
            <person name="Miess H."/>
            <person name="Frediansyhah A."/>
            <person name="Gross H."/>
        </authorList>
    </citation>
    <scope>NUCLEOTIDE SEQUENCE [LARGE SCALE GENOMIC DNA]</scope>
    <source>
        <strain evidence="2 3">DSM 17505</strain>
    </source>
</reference>
<reference evidence="1" key="3">
    <citation type="submission" date="2022-12" db="EMBL/GenBank/DDBJ databases">
        <authorList>
            <person name="Sun Q."/>
            <person name="Kim S."/>
        </authorList>
    </citation>
    <scope>NUCLEOTIDE SEQUENCE</scope>
    <source>
        <strain evidence="1">KCTC 12344</strain>
    </source>
</reference>
<evidence type="ECO:0008006" key="5">
    <source>
        <dbReference type="Google" id="ProtNLM"/>
    </source>
</evidence>
<dbReference type="RefSeq" id="WP_134383710.1">
    <property type="nucleotide sequence ID" value="NZ_BMWW01000007.1"/>
</dbReference>
<reference evidence="1" key="1">
    <citation type="journal article" date="2014" name="Int. J. Syst. Evol. Microbiol.">
        <title>Complete genome sequence of Corynebacterium casei LMG S-19264T (=DSM 44701T), isolated from a smear-ripened cheese.</title>
        <authorList>
            <consortium name="US DOE Joint Genome Institute (JGI-PGF)"/>
            <person name="Walter F."/>
            <person name="Albersmeier A."/>
            <person name="Kalinowski J."/>
            <person name="Ruckert C."/>
        </authorList>
    </citation>
    <scope>NUCLEOTIDE SEQUENCE</scope>
    <source>
        <strain evidence="1">KCTC 12344</strain>
    </source>
</reference>
<dbReference type="Proteomes" id="UP000294359">
    <property type="component" value="Chromosome"/>
</dbReference>
<organism evidence="1 4">
    <name type="scientific">Pseudoduganella plicata</name>
    <dbReference type="NCBI Taxonomy" id="321984"/>
    <lineage>
        <taxon>Bacteria</taxon>
        <taxon>Pseudomonadati</taxon>
        <taxon>Pseudomonadota</taxon>
        <taxon>Betaproteobacteria</taxon>
        <taxon>Burkholderiales</taxon>
        <taxon>Oxalobacteraceae</taxon>
        <taxon>Telluria group</taxon>
        <taxon>Pseudoduganella</taxon>
    </lineage>
</organism>
<name>A0A4P7BA81_9BURK</name>
<keyword evidence="3" id="KW-1185">Reference proteome</keyword>
<dbReference type="EMBL" id="CP038026">
    <property type="protein sequence ID" value="QBQ35471.1"/>
    <property type="molecule type" value="Genomic_DNA"/>
</dbReference>
<sequence length="264" mass="28334">MADLYAAVTDDALNRIAGFLHARAPYLFNYVAPSLRPRLDDAGAVIGYEENWVVCTEVDPPPPPGVPRYRRIPPFQLPGVPIRLPCAIQLIHLRFDFHPGDTIALPPELPGPLAPQRFALEAMIEFGLACVPPAAVAPPVLSTHSHAWDLPVLPVDRLECFLIRIFVVGHLITGIGGMPQQIGLELDGLEIADIKPAGLEGAVECYLIAMLKGAILPQLVLALQAVPIHTLGLTAVTPSLSAGLPNNPAVENNALHVWLDLAFA</sequence>
<dbReference type="Proteomes" id="UP000619512">
    <property type="component" value="Unassembled WGS sequence"/>
</dbReference>
<protein>
    <recommendedName>
        <fullName evidence="5">DUF2169 domain-containing protein</fullName>
    </recommendedName>
</protein>
<evidence type="ECO:0000313" key="2">
    <source>
        <dbReference type="EMBL" id="QBQ35471.1"/>
    </source>
</evidence>
<proteinExistence type="predicted"/>
<dbReference type="OrthoDB" id="9429452at2"/>
<evidence type="ECO:0000313" key="1">
    <source>
        <dbReference type="EMBL" id="GGZ02040.1"/>
    </source>
</evidence>
<gene>
    <name evidence="2" type="ORF">E1742_04295</name>
    <name evidence="1" type="ORF">GCM10007388_39750</name>
</gene>
<accession>A0A4P7BA81</accession>
<evidence type="ECO:0000313" key="4">
    <source>
        <dbReference type="Proteomes" id="UP000619512"/>
    </source>
</evidence>
<dbReference type="EMBL" id="BMWW01000007">
    <property type="protein sequence ID" value="GGZ02040.1"/>
    <property type="molecule type" value="Genomic_DNA"/>
</dbReference>
<evidence type="ECO:0000313" key="3">
    <source>
        <dbReference type="Proteomes" id="UP000294359"/>
    </source>
</evidence>